<dbReference type="InterPro" id="IPR011009">
    <property type="entry name" value="Kinase-like_dom_sf"/>
</dbReference>
<evidence type="ECO:0000256" key="2">
    <source>
        <dbReference type="ARBA" id="ARBA00022527"/>
    </source>
</evidence>
<reference evidence="13 14" key="1">
    <citation type="submission" date="2021-05" db="EMBL/GenBank/DDBJ databases">
        <authorList>
            <person name="Zahm M."/>
            <person name="Klopp C."/>
            <person name="Cabau C."/>
            <person name="Kuhl H."/>
            <person name="Suciu R."/>
            <person name="Ciorpac M."/>
            <person name="Holostenco D."/>
            <person name="Gessner J."/>
            <person name="Wuertz S."/>
            <person name="Hohne C."/>
            <person name="Stock M."/>
            <person name="Gislard M."/>
            <person name="Lluch J."/>
            <person name="Milhes M."/>
            <person name="Lampietro C."/>
            <person name="Lopez Roques C."/>
            <person name="Donnadieu C."/>
            <person name="Du K."/>
            <person name="Schartl M."/>
            <person name="Guiguen Y."/>
        </authorList>
    </citation>
    <scope>NUCLEOTIDE SEQUENCE [LARGE SCALE GENOMIC DNA]</scope>
    <source>
        <strain evidence="13">Hh-F2</strain>
        <tissue evidence="13">Blood</tissue>
    </source>
</reference>
<keyword evidence="14" id="KW-1185">Reference proteome</keyword>
<keyword evidence="7 10" id="KW-0067">ATP-binding</keyword>
<organism evidence="13 14">
    <name type="scientific">Huso huso</name>
    <name type="common">Beluga</name>
    <name type="synonym">Acipenser huso</name>
    <dbReference type="NCBI Taxonomy" id="61971"/>
    <lineage>
        <taxon>Eukaryota</taxon>
        <taxon>Metazoa</taxon>
        <taxon>Chordata</taxon>
        <taxon>Craniata</taxon>
        <taxon>Vertebrata</taxon>
        <taxon>Euteleostomi</taxon>
        <taxon>Actinopterygii</taxon>
        <taxon>Chondrostei</taxon>
        <taxon>Acipenseriformes</taxon>
        <taxon>Acipenseridae</taxon>
        <taxon>Huso</taxon>
    </lineage>
</organism>
<keyword evidence="4 10" id="KW-0808">Transferase</keyword>
<evidence type="ECO:0000256" key="1">
    <source>
        <dbReference type="ARBA" id="ARBA00005505"/>
    </source>
</evidence>
<evidence type="ECO:0000313" key="13">
    <source>
        <dbReference type="EMBL" id="KAK6467200.1"/>
    </source>
</evidence>
<dbReference type="InterPro" id="IPR017348">
    <property type="entry name" value="PIM1/2/3"/>
</dbReference>
<evidence type="ECO:0000256" key="6">
    <source>
        <dbReference type="ARBA" id="ARBA00022777"/>
    </source>
</evidence>
<dbReference type="SMART" id="SM00220">
    <property type="entry name" value="S_TKc"/>
    <property type="match status" value="1"/>
</dbReference>
<dbReference type="PANTHER" id="PTHR22984">
    <property type="entry name" value="SERINE/THREONINE-PROTEIN KINASE PIM"/>
    <property type="match status" value="1"/>
</dbReference>
<sequence length="319" mass="36243">MLDMRIEELYFHPCCELNGEIQAKELFETRYKMGPLLGRGGFGSVYAGQRISDGLQVAVKHIPKDKVQKWTRLPSEPRRLPMEIALLQRLWSGAGTGSGAAAPRGIIRMLEWFETSNGFLIVFERPQPCQDLFDFISERGSLEEPLARRFLREVTEALLHCQSLGIVHRDIKDENILVDTRKGEIKVIDFGSGALIKESLFAEFEGTRVYSPPEWIMHGHYHARPLTVWSLGVLLFDMVCGDIPFEGDAEITRAQLHFTKQVSPECQSLIGWCMAFRPEERPTMEEILLHPWMTASSAATEHYDPILGVCRTNKNQSNP</sequence>
<dbReference type="InterPro" id="IPR017441">
    <property type="entry name" value="Protein_kinase_ATP_BS"/>
</dbReference>
<dbReference type="Proteomes" id="UP001369086">
    <property type="component" value="Unassembled WGS sequence"/>
</dbReference>
<evidence type="ECO:0000256" key="3">
    <source>
        <dbReference type="ARBA" id="ARBA00022553"/>
    </source>
</evidence>
<dbReference type="EMBL" id="JAHFZB010000050">
    <property type="protein sequence ID" value="KAK6467200.1"/>
    <property type="molecule type" value="Genomic_DNA"/>
</dbReference>
<dbReference type="InterPro" id="IPR008271">
    <property type="entry name" value="Ser/Thr_kinase_AS"/>
</dbReference>
<dbReference type="Gene3D" id="3.30.200.20">
    <property type="entry name" value="Phosphorylase Kinase, domain 1"/>
    <property type="match status" value="1"/>
</dbReference>
<evidence type="ECO:0000313" key="14">
    <source>
        <dbReference type="Proteomes" id="UP001369086"/>
    </source>
</evidence>
<evidence type="ECO:0000256" key="5">
    <source>
        <dbReference type="ARBA" id="ARBA00022741"/>
    </source>
</evidence>
<dbReference type="PIRSF" id="PIRSF037993">
    <property type="entry name" value="STPK_Pim-1"/>
    <property type="match status" value="1"/>
</dbReference>
<dbReference type="PROSITE" id="PS50011">
    <property type="entry name" value="PROTEIN_KINASE_DOM"/>
    <property type="match status" value="1"/>
</dbReference>
<dbReference type="InterPro" id="IPR051138">
    <property type="entry name" value="PIM_Ser/Thr_kinase"/>
</dbReference>
<name>A0ABR0Y4K0_HUSHU</name>
<evidence type="ECO:0000256" key="11">
    <source>
        <dbReference type="PROSITE-ProRule" id="PRU10141"/>
    </source>
</evidence>
<dbReference type="PROSITE" id="PS00108">
    <property type="entry name" value="PROTEIN_KINASE_ST"/>
    <property type="match status" value="1"/>
</dbReference>
<comment type="caution">
    <text evidence="13">The sequence shown here is derived from an EMBL/GenBank/DDBJ whole genome shotgun (WGS) entry which is preliminary data.</text>
</comment>
<proteinExistence type="inferred from homology"/>
<dbReference type="PANTHER" id="PTHR22984:SF23">
    <property type="entry name" value="SERINE_THREONINE-PROTEIN KINASE PIM-2"/>
    <property type="match status" value="1"/>
</dbReference>
<keyword evidence="2 10" id="KW-0723">Serine/threonine-protein kinase</keyword>
<dbReference type="EC" id="2.7.11.1" evidence="10"/>
<keyword evidence="3" id="KW-0597">Phosphoprotein</keyword>
<dbReference type="PROSITE" id="PS00107">
    <property type="entry name" value="PROTEIN_KINASE_ATP"/>
    <property type="match status" value="1"/>
</dbReference>
<evidence type="ECO:0000256" key="9">
    <source>
        <dbReference type="ARBA" id="ARBA00048679"/>
    </source>
</evidence>
<protein>
    <recommendedName>
        <fullName evidence="10">Serine/threonine-protein kinase</fullName>
        <ecNumber evidence="10">2.7.11.1</ecNumber>
    </recommendedName>
</protein>
<comment type="catalytic activity">
    <reaction evidence="8 10">
        <text>L-threonyl-[protein] + ATP = O-phospho-L-threonyl-[protein] + ADP + H(+)</text>
        <dbReference type="Rhea" id="RHEA:46608"/>
        <dbReference type="Rhea" id="RHEA-COMP:11060"/>
        <dbReference type="Rhea" id="RHEA-COMP:11605"/>
        <dbReference type="ChEBI" id="CHEBI:15378"/>
        <dbReference type="ChEBI" id="CHEBI:30013"/>
        <dbReference type="ChEBI" id="CHEBI:30616"/>
        <dbReference type="ChEBI" id="CHEBI:61977"/>
        <dbReference type="ChEBI" id="CHEBI:456216"/>
        <dbReference type="EC" id="2.7.11.1"/>
    </reaction>
</comment>
<comment type="function">
    <text evidence="10">Proto-oncogene with serine/threonine kinase activity involved in cell survival and cell proliferation.</text>
</comment>
<comment type="catalytic activity">
    <reaction evidence="9 10">
        <text>L-seryl-[protein] + ATP = O-phospho-L-seryl-[protein] + ADP + H(+)</text>
        <dbReference type="Rhea" id="RHEA:17989"/>
        <dbReference type="Rhea" id="RHEA-COMP:9863"/>
        <dbReference type="Rhea" id="RHEA-COMP:11604"/>
        <dbReference type="ChEBI" id="CHEBI:15378"/>
        <dbReference type="ChEBI" id="CHEBI:29999"/>
        <dbReference type="ChEBI" id="CHEBI:30616"/>
        <dbReference type="ChEBI" id="CHEBI:83421"/>
        <dbReference type="ChEBI" id="CHEBI:456216"/>
        <dbReference type="EC" id="2.7.11.1"/>
    </reaction>
</comment>
<dbReference type="InterPro" id="IPR000719">
    <property type="entry name" value="Prot_kinase_dom"/>
</dbReference>
<feature type="binding site" evidence="11">
    <location>
        <position position="60"/>
    </location>
    <ligand>
        <name>ATP</name>
        <dbReference type="ChEBI" id="CHEBI:30616"/>
    </ligand>
</feature>
<keyword evidence="6 10" id="KW-0418">Kinase</keyword>
<comment type="similarity">
    <text evidence="1 10">Belongs to the protein kinase superfamily. CAMK Ser/Thr protein kinase family. PIM subfamily.</text>
</comment>
<accession>A0ABR0Y4K0</accession>
<evidence type="ECO:0000256" key="10">
    <source>
        <dbReference type="PIRNR" id="PIRNR037993"/>
    </source>
</evidence>
<feature type="domain" description="Protein kinase" evidence="12">
    <location>
        <begin position="31"/>
        <end position="293"/>
    </location>
</feature>
<dbReference type="Gene3D" id="1.10.510.10">
    <property type="entry name" value="Transferase(Phosphotransferase) domain 1"/>
    <property type="match status" value="1"/>
</dbReference>
<dbReference type="Pfam" id="PF00069">
    <property type="entry name" value="Pkinase"/>
    <property type="match status" value="1"/>
</dbReference>
<evidence type="ECO:0000256" key="7">
    <source>
        <dbReference type="ARBA" id="ARBA00022840"/>
    </source>
</evidence>
<evidence type="ECO:0000256" key="8">
    <source>
        <dbReference type="ARBA" id="ARBA00047899"/>
    </source>
</evidence>
<keyword evidence="5 10" id="KW-0547">Nucleotide-binding</keyword>
<dbReference type="SUPFAM" id="SSF56112">
    <property type="entry name" value="Protein kinase-like (PK-like)"/>
    <property type="match status" value="1"/>
</dbReference>
<gene>
    <name evidence="13" type="ORF">HHUSO_G35167</name>
</gene>
<evidence type="ECO:0000259" key="12">
    <source>
        <dbReference type="PROSITE" id="PS50011"/>
    </source>
</evidence>
<evidence type="ECO:0000256" key="4">
    <source>
        <dbReference type="ARBA" id="ARBA00022679"/>
    </source>
</evidence>